<accession>A0A3L7A0D8</accession>
<evidence type="ECO:0008006" key="6">
    <source>
        <dbReference type="Google" id="ProtNLM"/>
    </source>
</evidence>
<keyword evidence="5" id="KW-1185">Reference proteome</keyword>
<evidence type="ECO:0000256" key="1">
    <source>
        <dbReference type="SAM" id="MobiDB-lite"/>
    </source>
</evidence>
<dbReference type="EMBL" id="RCUV01000003">
    <property type="protein sequence ID" value="RLP72912.1"/>
    <property type="molecule type" value="Genomic_DNA"/>
</dbReference>
<feature type="chain" id="PRO_5017983236" description="LPXTG cell wall anchor domain-containing protein" evidence="3">
    <location>
        <begin position="31"/>
        <end position="244"/>
    </location>
</feature>
<name>A0A3L7A0D8_9MICO</name>
<feature type="signal peptide" evidence="3">
    <location>
        <begin position="1"/>
        <end position="30"/>
    </location>
</feature>
<dbReference type="RefSeq" id="WP_121671770.1">
    <property type="nucleotide sequence ID" value="NZ_BMXM01000003.1"/>
</dbReference>
<dbReference type="AlphaFoldDB" id="A0A3L7A0D8"/>
<feature type="compositionally biased region" description="Pro residues" evidence="1">
    <location>
        <begin position="176"/>
        <end position="190"/>
    </location>
</feature>
<keyword evidence="2" id="KW-0812">Transmembrane</keyword>
<keyword evidence="2" id="KW-0472">Membrane</keyword>
<keyword evidence="2" id="KW-1133">Transmembrane helix</keyword>
<feature type="transmembrane region" description="Helical" evidence="2">
    <location>
        <begin position="216"/>
        <end position="232"/>
    </location>
</feature>
<evidence type="ECO:0000313" key="4">
    <source>
        <dbReference type="EMBL" id="RLP72912.1"/>
    </source>
</evidence>
<evidence type="ECO:0000256" key="2">
    <source>
        <dbReference type="SAM" id="Phobius"/>
    </source>
</evidence>
<dbReference type="Proteomes" id="UP000270299">
    <property type="component" value="Unassembled WGS sequence"/>
</dbReference>
<sequence length="244" mass="24566">MTIFTRIGAGLLASAAALALTLGGASVATADTGERSLSITRTDGSPVGTLFTDWTMVPGDKVSTTVLAHRTGGGESSLMITLGNNRSDREATPTPVEEDVVITVASNGIELASSAAALMHGDVMLDLGRSAAATVPIDVTFELPFASSNATQQQSIDLALLVVAADIPTSTDPADPTTPAPPADPTPAPTPGTEIPAADGAAPPALPSTGASVRDILIAAAVVTCIGLLLIGKRNRRDEAVDPH</sequence>
<proteinExistence type="predicted"/>
<gene>
    <name evidence="4" type="ORF">D9V29_02585</name>
</gene>
<organism evidence="4 5">
    <name type="scientific">Mycetocola manganoxydans</name>
    <dbReference type="NCBI Taxonomy" id="699879"/>
    <lineage>
        <taxon>Bacteria</taxon>
        <taxon>Bacillati</taxon>
        <taxon>Actinomycetota</taxon>
        <taxon>Actinomycetes</taxon>
        <taxon>Micrococcales</taxon>
        <taxon>Microbacteriaceae</taxon>
        <taxon>Mycetocola</taxon>
    </lineage>
</organism>
<reference evidence="4 5" key="1">
    <citation type="submission" date="2018-10" db="EMBL/GenBank/DDBJ databases">
        <authorList>
            <person name="Li J."/>
        </authorList>
    </citation>
    <scope>NUCLEOTIDE SEQUENCE [LARGE SCALE GENOMIC DNA]</scope>
    <source>
        <strain evidence="4 5">CCTCC AB209002</strain>
    </source>
</reference>
<keyword evidence="3" id="KW-0732">Signal</keyword>
<feature type="region of interest" description="Disordered" evidence="1">
    <location>
        <begin position="169"/>
        <end position="206"/>
    </location>
</feature>
<comment type="caution">
    <text evidence="4">The sequence shown here is derived from an EMBL/GenBank/DDBJ whole genome shotgun (WGS) entry which is preliminary data.</text>
</comment>
<evidence type="ECO:0000313" key="5">
    <source>
        <dbReference type="Proteomes" id="UP000270299"/>
    </source>
</evidence>
<dbReference type="OrthoDB" id="5148536at2"/>
<evidence type="ECO:0000256" key="3">
    <source>
        <dbReference type="SAM" id="SignalP"/>
    </source>
</evidence>
<protein>
    <recommendedName>
        <fullName evidence="6">LPXTG cell wall anchor domain-containing protein</fullName>
    </recommendedName>
</protein>